<name>X1KYA3_9ZZZZ</name>
<proteinExistence type="predicted"/>
<dbReference type="Pfam" id="PF06245">
    <property type="entry name" value="DUF1015"/>
    <property type="match status" value="1"/>
</dbReference>
<reference evidence="1" key="1">
    <citation type="journal article" date="2014" name="Front. Microbiol.">
        <title>High frequency of phylogenetically diverse reductive dehalogenase-homologous genes in deep subseafloor sedimentary metagenomes.</title>
        <authorList>
            <person name="Kawai M."/>
            <person name="Futagami T."/>
            <person name="Toyoda A."/>
            <person name="Takaki Y."/>
            <person name="Nishi S."/>
            <person name="Hori S."/>
            <person name="Arai W."/>
            <person name="Tsubouchi T."/>
            <person name="Morono Y."/>
            <person name="Uchiyama I."/>
            <person name="Ito T."/>
            <person name="Fujiyama A."/>
            <person name="Inagaki F."/>
            <person name="Takami H."/>
        </authorList>
    </citation>
    <scope>NUCLEOTIDE SEQUENCE</scope>
    <source>
        <strain evidence="1">Expedition CK06-06</strain>
    </source>
</reference>
<comment type="caution">
    <text evidence="1">The sequence shown here is derived from an EMBL/GenBank/DDBJ whole genome shotgun (WGS) entry which is preliminary data.</text>
</comment>
<evidence type="ECO:0000313" key="1">
    <source>
        <dbReference type="EMBL" id="GAH98600.1"/>
    </source>
</evidence>
<gene>
    <name evidence="1" type="ORF">S03H2_69586</name>
</gene>
<dbReference type="AlphaFoldDB" id="X1KYA3"/>
<accession>X1KYA3</accession>
<feature type="non-terminal residue" evidence="1">
    <location>
        <position position="44"/>
    </location>
</feature>
<protein>
    <recommendedName>
        <fullName evidence="2">DUF1015 domain-containing protein</fullName>
    </recommendedName>
</protein>
<evidence type="ECO:0008006" key="2">
    <source>
        <dbReference type="Google" id="ProtNLM"/>
    </source>
</evidence>
<dbReference type="EMBL" id="BARU01046013">
    <property type="protein sequence ID" value="GAH98600.1"/>
    <property type="molecule type" value="Genomic_DNA"/>
</dbReference>
<dbReference type="InterPro" id="IPR008323">
    <property type="entry name" value="UCP033563"/>
</dbReference>
<organism evidence="1">
    <name type="scientific">marine sediment metagenome</name>
    <dbReference type="NCBI Taxonomy" id="412755"/>
    <lineage>
        <taxon>unclassified sequences</taxon>
        <taxon>metagenomes</taxon>
        <taxon>ecological metagenomes</taxon>
    </lineage>
</organism>
<sequence length="44" mass="4962">MVEVSPFKGIVYNKEKIGKLDEVTSPPYDIISSDMQTELYGKNP</sequence>